<name>A0ABD6DHD6_9EURY</name>
<reference evidence="2 3" key="1">
    <citation type="journal article" date="2019" name="Int. J. Syst. Evol. Microbiol.">
        <title>The Global Catalogue of Microorganisms (GCM) 10K type strain sequencing project: providing services to taxonomists for standard genome sequencing and annotation.</title>
        <authorList>
            <consortium name="The Broad Institute Genomics Platform"/>
            <consortium name="The Broad Institute Genome Sequencing Center for Infectious Disease"/>
            <person name="Wu L."/>
            <person name="Ma J."/>
        </authorList>
    </citation>
    <scope>NUCLEOTIDE SEQUENCE [LARGE SCALE GENOMIC DNA]</scope>
    <source>
        <strain evidence="2 3">CGMCC 1.10390</strain>
    </source>
</reference>
<keyword evidence="1" id="KW-0472">Membrane</keyword>
<comment type="caution">
    <text evidence="2">The sequence shown here is derived from an EMBL/GenBank/DDBJ whole genome shotgun (WGS) entry which is preliminary data.</text>
</comment>
<proteinExistence type="predicted"/>
<evidence type="ECO:0000256" key="1">
    <source>
        <dbReference type="SAM" id="Phobius"/>
    </source>
</evidence>
<gene>
    <name evidence="2" type="ORF">ACFSBL_02505</name>
</gene>
<keyword evidence="3" id="KW-1185">Reference proteome</keyword>
<organism evidence="2 3">
    <name type="scientific">Haloarchaeobius litoreus</name>
    <dbReference type="NCBI Taxonomy" id="755306"/>
    <lineage>
        <taxon>Archaea</taxon>
        <taxon>Methanobacteriati</taxon>
        <taxon>Methanobacteriota</taxon>
        <taxon>Stenosarchaea group</taxon>
        <taxon>Halobacteria</taxon>
        <taxon>Halobacteriales</taxon>
        <taxon>Halorubellaceae</taxon>
        <taxon>Haloarchaeobius</taxon>
    </lineage>
</organism>
<keyword evidence="1" id="KW-1133">Transmembrane helix</keyword>
<dbReference type="EMBL" id="JBHUDO010000001">
    <property type="protein sequence ID" value="MFD1644543.1"/>
    <property type="molecule type" value="Genomic_DNA"/>
</dbReference>
<evidence type="ECO:0000313" key="3">
    <source>
        <dbReference type="Proteomes" id="UP001597034"/>
    </source>
</evidence>
<protein>
    <submittedName>
        <fullName evidence="2">Uncharacterized protein</fullName>
    </submittedName>
</protein>
<feature type="transmembrane region" description="Helical" evidence="1">
    <location>
        <begin position="189"/>
        <end position="209"/>
    </location>
</feature>
<keyword evidence="1" id="KW-0812">Transmembrane</keyword>
<accession>A0ABD6DHD6</accession>
<sequence length="221" mass="22726">MTSVGVLAGLTPSLDTMLLVGLIQGLVLQGLPPEAAQAVEDVLATMTPQNAAVYGAGGLLSIGGVRWLVKRRAGGTLKNAAAGTTVNTGSSAASKGAVSTTTTTRASASKHNVAFTLPSFVPISKGVRQVTHHEIHAVELGLVVGLAMTWLYVEGRTEIVTGVVVAFVAGSLGYKRYSSKAFKTIRYEPWYALVALAGGAALGFSLFVMEPGLLSQLGVSV</sequence>
<feature type="transmembrane region" description="Helical" evidence="1">
    <location>
        <begin position="51"/>
        <end position="69"/>
    </location>
</feature>
<dbReference type="Proteomes" id="UP001597034">
    <property type="component" value="Unassembled WGS sequence"/>
</dbReference>
<feature type="transmembrane region" description="Helical" evidence="1">
    <location>
        <begin position="135"/>
        <end position="153"/>
    </location>
</feature>
<feature type="transmembrane region" description="Helical" evidence="1">
    <location>
        <begin position="159"/>
        <end position="177"/>
    </location>
</feature>
<dbReference type="RefSeq" id="WP_256399809.1">
    <property type="nucleotide sequence ID" value="NZ_JANHJR010000002.1"/>
</dbReference>
<dbReference type="AlphaFoldDB" id="A0ABD6DHD6"/>
<evidence type="ECO:0000313" key="2">
    <source>
        <dbReference type="EMBL" id="MFD1644543.1"/>
    </source>
</evidence>